<dbReference type="GO" id="GO:0018114">
    <property type="term" value="F:threonine racemase activity"/>
    <property type="evidence" value="ECO:0007669"/>
    <property type="project" value="TreeGrafter"/>
</dbReference>
<dbReference type="InterPro" id="IPR036052">
    <property type="entry name" value="TrpB-like_PALP_sf"/>
</dbReference>
<dbReference type="PANTHER" id="PTHR43050:SF1">
    <property type="entry name" value="SERINE RACEMASE"/>
    <property type="match status" value="1"/>
</dbReference>
<accession>A0A9P4L6E6</accession>
<dbReference type="SUPFAM" id="SSF53686">
    <property type="entry name" value="Tryptophan synthase beta subunit-like PLP-dependent enzymes"/>
    <property type="match status" value="1"/>
</dbReference>
<sequence length="400" mass="42865">MSHLPLTRASVEDAHALIQPHIHRTPVLTNTTLSSLASTPQTTDALKGTQWEGQQPANPKFKLFFKCENFQKIGAFKVRGAFHAVIRLIQERGIEEVRKSGVVTHSSGNHAQALALAAKSFQIPAHIVMPKISTPSKIAGTQAQGAIVHFSGSTAQEREAAVAEVIAQTGATLIPPYDHPNIILGQGTMALEIQKEVQELLQGNSELGVHGDVRGIDAVIAPCGGGGMLSGIAVALHDTGVKVFSAEPSFQGGDDARRGVEAGERITTVKTLTIADGLRTPLGEYTWKIISDKSYVKGLYAVTEQNIKDAMKLVLERMKCFVEPSAVVGLATILYNENFRKMVEQEAPEEGWNIGVVFSGGNTTIDAITKMFADVPEETKEREEGVLGSDGKRVAENVAG</sequence>
<protein>
    <submittedName>
        <fullName evidence="7">Tryptophan synthase beta subunit-like PLP-dependent enzyme</fullName>
    </submittedName>
</protein>
<reference evidence="7" key="1">
    <citation type="submission" date="2020-01" db="EMBL/GenBank/DDBJ databases">
        <authorList>
            <consortium name="DOE Joint Genome Institute"/>
            <person name="Haridas S."/>
            <person name="Albert R."/>
            <person name="Binder M."/>
            <person name="Bloem J."/>
            <person name="Labutti K."/>
            <person name="Salamov A."/>
            <person name="Andreopoulos B."/>
            <person name="Baker S.E."/>
            <person name="Barry K."/>
            <person name="Bills G."/>
            <person name="Bluhm B.H."/>
            <person name="Cannon C."/>
            <person name="Castanera R."/>
            <person name="Culley D.E."/>
            <person name="Daum C."/>
            <person name="Ezra D."/>
            <person name="Gonzalez J.B."/>
            <person name="Henrissat B."/>
            <person name="Kuo A."/>
            <person name="Liang C."/>
            <person name="Lipzen A."/>
            <person name="Lutzoni F."/>
            <person name="Magnuson J."/>
            <person name="Mondo S."/>
            <person name="Nolan M."/>
            <person name="Ohm R."/>
            <person name="Pangilinan J."/>
            <person name="Park H.-J."/>
            <person name="Ramirez L."/>
            <person name="Alfaro M."/>
            <person name="Sun H."/>
            <person name="Tritt A."/>
            <person name="Yoshinaga Y."/>
            <person name="Zwiers L.-H."/>
            <person name="Turgeon B.G."/>
            <person name="Goodwin S.B."/>
            <person name="Spatafora J.W."/>
            <person name="Crous P.W."/>
            <person name="Grigoriev I.V."/>
        </authorList>
    </citation>
    <scope>NUCLEOTIDE SEQUENCE</scope>
    <source>
        <strain evidence="7">CBS 394.84</strain>
    </source>
</reference>
<evidence type="ECO:0000256" key="1">
    <source>
        <dbReference type="ARBA" id="ARBA00001933"/>
    </source>
</evidence>
<evidence type="ECO:0000313" key="8">
    <source>
        <dbReference type="Proteomes" id="UP000800039"/>
    </source>
</evidence>
<keyword evidence="4" id="KW-0456">Lyase</keyword>
<comment type="caution">
    <text evidence="7">The sequence shown here is derived from an EMBL/GenBank/DDBJ whole genome shotgun (WGS) entry which is preliminary data.</text>
</comment>
<feature type="region of interest" description="Disordered" evidence="5">
    <location>
        <begin position="379"/>
        <end position="400"/>
    </location>
</feature>
<dbReference type="InterPro" id="IPR001926">
    <property type="entry name" value="TrpB-like_PALP"/>
</dbReference>
<comment type="similarity">
    <text evidence="2">Belongs to the serine/threonine dehydratase family.</text>
</comment>
<dbReference type="GO" id="GO:0005524">
    <property type="term" value="F:ATP binding"/>
    <property type="evidence" value="ECO:0007669"/>
    <property type="project" value="TreeGrafter"/>
</dbReference>
<gene>
    <name evidence="7" type="ORF">K460DRAFT_288204</name>
</gene>
<evidence type="ECO:0000259" key="6">
    <source>
        <dbReference type="Pfam" id="PF00291"/>
    </source>
</evidence>
<dbReference type="GO" id="GO:0003941">
    <property type="term" value="F:L-serine ammonia-lyase activity"/>
    <property type="evidence" value="ECO:0007669"/>
    <property type="project" value="TreeGrafter"/>
</dbReference>
<dbReference type="RefSeq" id="XP_040785541.1">
    <property type="nucleotide sequence ID" value="XM_040929030.1"/>
</dbReference>
<dbReference type="GeneID" id="63846282"/>
<dbReference type="CDD" id="cd01562">
    <property type="entry name" value="Thr-dehyd"/>
    <property type="match status" value="1"/>
</dbReference>
<evidence type="ECO:0000256" key="2">
    <source>
        <dbReference type="ARBA" id="ARBA00010869"/>
    </source>
</evidence>
<dbReference type="OrthoDB" id="271064at2759"/>
<dbReference type="AlphaFoldDB" id="A0A9P4L6E6"/>
<dbReference type="FunFam" id="3.40.50.1100:FF:000005">
    <property type="entry name" value="Threonine dehydratase catabolic"/>
    <property type="match status" value="1"/>
</dbReference>
<keyword evidence="3" id="KW-0663">Pyridoxal phosphate</keyword>
<evidence type="ECO:0000256" key="3">
    <source>
        <dbReference type="ARBA" id="ARBA00022898"/>
    </source>
</evidence>
<evidence type="ECO:0000256" key="4">
    <source>
        <dbReference type="ARBA" id="ARBA00023239"/>
    </source>
</evidence>
<dbReference type="PANTHER" id="PTHR43050">
    <property type="entry name" value="SERINE / THREONINE RACEMASE FAMILY MEMBER"/>
    <property type="match status" value="1"/>
</dbReference>
<comment type="cofactor">
    <cofactor evidence="1">
        <name>pyridoxal 5'-phosphate</name>
        <dbReference type="ChEBI" id="CHEBI:597326"/>
    </cofactor>
</comment>
<name>A0A9P4L6E6_9PLEO</name>
<dbReference type="GO" id="GO:0008721">
    <property type="term" value="F:D-serine ammonia-lyase activity"/>
    <property type="evidence" value="ECO:0007669"/>
    <property type="project" value="TreeGrafter"/>
</dbReference>
<dbReference type="EMBL" id="ML976617">
    <property type="protein sequence ID" value="KAF1842978.1"/>
    <property type="molecule type" value="Genomic_DNA"/>
</dbReference>
<dbReference type="GO" id="GO:0030170">
    <property type="term" value="F:pyridoxal phosphate binding"/>
    <property type="evidence" value="ECO:0007669"/>
    <property type="project" value="TreeGrafter"/>
</dbReference>
<dbReference type="Pfam" id="PF00291">
    <property type="entry name" value="PALP"/>
    <property type="match status" value="1"/>
</dbReference>
<evidence type="ECO:0000256" key="5">
    <source>
        <dbReference type="SAM" id="MobiDB-lite"/>
    </source>
</evidence>
<proteinExistence type="inferred from homology"/>
<dbReference type="Proteomes" id="UP000800039">
    <property type="component" value="Unassembled WGS sequence"/>
</dbReference>
<dbReference type="Gene3D" id="3.40.50.1100">
    <property type="match status" value="2"/>
</dbReference>
<dbReference type="GO" id="GO:0030378">
    <property type="term" value="F:serine racemase activity"/>
    <property type="evidence" value="ECO:0007669"/>
    <property type="project" value="TreeGrafter"/>
</dbReference>
<organism evidence="7 8">
    <name type="scientific">Cucurbitaria berberidis CBS 394.84</name>
    <dbReference type="NCBI Taxonomy" id="1168544"/>
    <lineage>
        <taxon>Eukaryota</taxon>
        <taxon>Fungi</taxon>
        <taxon>Dikarya</taxon>
        <taxon>Ascomycota</taxon>
        <taxon>Pezizomycotina</taxon>
        <taxon>Dothideomycetes</taxon>
        <taxon>Pleosporomycetidae</taxon>
        <taxon>Pleosporales</taxon>
        <taxon>Pleosporineae</taxon>
        <taxon>Cucurbitariaceae</taxon>
        <taxon>Cucurbitaria</taxon>
    </lineage>
</organism>
<keyword evidence="8" id="KW-1185">Reference proteome</keyword>
<feature type="domain" description="Tryptophan synthase beta chain-like PALP" evidence="6">
    <location>
        <begin position="60"/>
        <end position="360"/>
    </location>
</feature>
<dbReference type="GO" id="GO:0000287">
    <property type="term" value="F:magnesium ion binding"/>
    <property type="evidence" value="ECO:0007669"/>
    <property type="project" value="TreeGrafter"/>
</dbReference>
<evidence type="ECO:0000313" key="7">
    <source>
        <dbReference type="EMBL" id="KAF1842978.1"/>
    </source>
</evidence>